<organism evidence="3 4">
    <name type="scientific">Sphingomonas tabacisoli</name>
    <dbReference type="NCBI Taxonomy" id="2249466"/>
    <lineage>
        <taxon>Bacteria</taxon>
        <taxon>Pseudomonadati</taxon>
        <taxon>Pseudomonadota</taxon>
        <taxon>Alphaproteobacteria</taxon>
        <taxon>Sphingomonadales</taxon>
        <taxon>Sphingomonadaceae</taxon>
        <taxon>Sphingomonas</taxon>
    </lineage>
</organism>
<dbReference type="SUPFAM" id="SSF63829">
    <property type="entry name" value="Calcium-dependent phosphotriesterase"/>
    <property type="match status" value="1"/>
</dbReference>
<dbReference type="InterPro" id="IPR011042">
    <property type="entry name" value="6-blade_b-propeller_TolB-like"/>
</dbReference>
<dbReference type="Proteomes" id="UP001597115">
    <property type="component" value="Unassembled WGS sequence"/>
</dbReference>
<dbReference type="PRINTS" id="PR01790">
    <property type="entry name" value="SMP30FAMILY"/>
</dbReference>
<proteinExistence type="inferred from homology"/>
<comment type="caution">
    <text evidence="3">The sequence shown here is derived from an EMBL/GenBank/DDBJ whole genome shotgun (WGS) entry which is preliminary data.</text>
</comment>
<dbReference type="RefSeq" id="WP_380888078.1">
    <property type="nucleotide sequence ID" value="NZ_JBHUDY010000001.1"/>
</dbReference>
<dbReference type="PANTHER" id="PTHR10907:SF47">
    <property type="entry name" value="REGUCALCIN"/>
    <property type="match status" value="1"/>
</dbReference>
<evidence type="ECO:0000313" key="3">
    <source>
        <dbReference type="EMBL" id="MFD1611485.1"/>
    </source>
</evidence>
<evidence type="ECO:0000259" key="2">
    <source>
        <dbReference type="Pfam" id="PF08450"/>
    </source>
</evidence>
<protein>
    <submittedName>
        <fullName evidence="3">SMP-30/gluconolactonase/LRE family protein</fullName>
    </submittedName>
</protein>
<evidence type="ECO:0000256" key="1">
    <source>
        <dbReference type="ARBA" id="ARBA00008853"/>
    </source>
</evidence>
<sequence length="283" mass="31111">MWDLGCELGEGALWSSLDEAVWFVDIKKRQIHRFRDDERRSWQAPEQVGFVLPAADGTWIAGLQSGLSRFDPESGLFDRLVPPDDHGSSQRLNDGYVDFDGRLWFGSMNDSEAPGGGKLYRLLSDGTCRVLDAPYTIPNGPAMSPDGRTFYHTETSERVIYAFDVAADGALSNRRPFVRIARAGAFPDGPLVDAEGCLWTALFGGWGLERYSPRGELIDYIRLPVPNVTKAAFGGPDLSTLYVTTARLHMSPAARAAHPLAGGLFRLETEVPGLPLNQIRQGL</sequence>
<dbReference type="Gene3D" id="2.120.10.30">
    <property type="entry name" value="TolB, C-terminal domain"/>
    <property type="match status" value="1"/>
</dbReference>
<dbReference type="Pfam" id="PF08450">
    <property type="entry name" value="SGL"/>
    <property type="match status" value="1"/>
</dbReference>
<dbReference type="PANTHER" id="PTHR10907">
    <property type="entry name" value="REGUCALCIN"/>
    <property type="match status" value="1"/>
</dbReference>
<dbReference type="EMBL" id="JBHUDY010000001">
    <property type="protein sequence ID" value="MFD1611485.1"/>
    <property type="molecule type" value="Genomic_DNA"/>
</dbReference>
<gene>
    <name evidence="3" type="ORF">ACFSCW_06680</name>
</gene>
<dbReference type="InterPro" id="IPR005511">
    <property type="entry name" value="SMP-30"/>
</dbReference>
<reference evidence="4" key="1">
    <citation type="journal article" date="2019" name="Int. J. Syst. Evol. Microbiol.">
        <title>The Global Catalogue of Microorganisms (GCM) 10K type strain sequencing project: providing services to taxonomists for standard genome sequencing and annotation.</title>
        <authorList>
            <consortium name="The Broad Institute Genomics Platform"/>
            <consortium name="The Broad Institute Genome Sequencing Center for Infectious Disease"/>
            <person name="Wu L."/>
            <person name="Ma J."/>
        </authorList>
    </citation>
    <scope>NUCLEOTIDE SEQUENCE [LARGE SCALE GENOMIC DNA]</scope>
    <source>
        <strain evidence="4">CGMCC 1.16275</strain>
    </source>
</reference>
<accession>A0ABW4I1I2</accession>
<comment type="similarity">
    <text evidence="1">Belongs to the SMP-30/CGR1 family.</text>
</comment>
<dbReference type="InterPro" id="IPR013658">
    <property type="entry name" value="SGL"/>
</dbReference>
<name>A0ABW4I1I2_9SPHN</name>
<evidence type="ECO:0000313" key="4">
    <source>
        <dbReference type="Proteomes" id="UP001597115"/>
    </source>
</evidence>
<keyword evidence="4" id="KW-1185">Reference proteome</keyword>
<feature type="domain" description="SMP-30/Gluconolactonase/LRE-like region" evidence="2">
    <location>
        <begin position="8"/>
        <end position="247"/>
    </location>
</feature>